<protein>
    <recommendedName>
        <fullName evidence="3">TIGR02646 family protein</fullName>
    </recommendedName>
</protein>
<proteinExistence type="predicted"/>
<reference evidence="1 2" key="1">
    <citation type="submission" date="2024-03" db="EMBL/GenBank/DDBJ databases">
        <title>Human intestinal bacterial collection.</title>
        <authorList>
            <person name="Pauvert C."/>
            <person name="Hitch T.C.A."/>
            <person name="Clavel T."/>
        </authorList>
    </citation>
    <scope>NUCLEOTIDE SEQUENCE [LARGE SCALE GENOMIC DNA]</scope>
    <source>
        <strain evidence="1 2">CLA-AA-H81</strain>
    </source>
</reference>
<dbReference type="CDD" id="cd00085">
    <property type="entry name" value="HNHc"/>
    <property type="match status" value="1"/>
</dbReference>
<sequence length="218" mass="25695">MVKCDKSPVAPASLKVEKLKGENGSYRGEDVVEQLKTDFHDKCYICELKGLQDPEIEHLVPHKGNLDLKFDWNNLFWSCGHCNSIKNQRKYEGKIINCCQEDPELHIQFLYTNDNIDVKPLDDHEETQMTAKLVDEVFNLRNTGMRVIKSAQRMKALQREMNIFFNELKRYQEHKSETNKRRVVVRLKRSAAFAAFKRSYIRNKDEYAEFQEYVSLIK</sequence>
<dbReference type="EMBL" id="JBBMEU010000075">
    <property type="protein sequence ID" value="MEQ2423047.1"/>
    <property type="molecule type" value="Genomic_DNA"/>
</dbReference>
<dbReference type="Gene3D" id="1.10.30.50">
    <property type="match status" value="1"/>
</dbReference>
<evidence type="ECO:0000313" key="1">
    <source>
        <dbReference type="EMBL" id="MEQ2423047.1"/>
    </source>
</evidence>
<evidence type="ECO:0000313" key="2">
    <source>
        <dbReference type="Proteomes" id="UP001433088"/>
    </source>
</evidence>
<name>A0ABV1CY34_9FIRM</name>
<evidence type="ECO:0008006" key="3">
    <source>
        <dbReference type="Google" id="ProtNLM"/>
    </source>
</evidence>
<accession>A0ABV1CY34</accession>
<keyword evidence="2" id="KW-1185">Reference proteome</keyword>
<dbReference type="Proteomes" id="UP001433088">
    <property type="component" value="Unassembled WGS sequence"/>
</dbReference>
<comment type="caution">
    <text evidence="1">The sequence shown here is derived from an EMBL/GenBank/DDBJ whole genome shotgun (WGS) entry which is preliminary data.</text>
</comment>
<gene>
    <name evidence="1" type="ORF">WMO23_09945</name>
</gene>
<dbReference type="InterPro" id="IPR003615">
    <property type="entry name" value="HNH_nuc"/>
</dbReference>
<dbReference type="RefSeq" id="WP_020310721.1">
    <property type="nucleotide sequence ID" value="NZ_JBBMEU010000075.1"/>
</dbReference>
<organism evidence="1 2">
    <name type="scientific">Megasphaera intestinihominis</name>
    <dbReference type="NCBI Taxonomy" id="3133159"/>
    <lineage>
        <taxon>Bacteria</taxon>
        <taxon>Bacillati</taxon>
        <taxon>Bacillota</taxon>
        <taxon>Negativicutes</taxon>
        <taxon>Veillonellales</taxon>
        <taxon>Veillonellaceae</taxon>
        <taxon>Megasphaera</taxon>
    </lineage>
</organism>